<dbReference type="RefSeq" id="WP_140929015.1">
    <property type="nucleotide sequence ID" value="NZ_VFSU01000030.1"/>
</dbReference>
<dbReference type="OrthoDB" id="5720311at2"/>
<dbReference type="AlphaFoldDB" id="A0A501XG13"/>
<protein>
    <submittedName>
        <fullName evidence="2">CoA transferase</fullName>
    </submittedName>
</protein>
<accession>A0A501XG13</accession>
<dbReference type="Pfam" id="PF02515">
    <property type="entry name" value="CoA_transf_3"/>
    <property type="match status" value="1"/>
</dbReference>
<sequence length="399" mass="42905">MAQGALDGLRLIEMGQLIAGPFCGQLMADHGCEVIKVEPPRQPGDATEGDPMRHWGNGKPVWFPVLGRNKKTITLNLRDERGQELLKRLVRRSDFLLENFRPGTLEKWNLGYPELSAENPGLIMIRVSGYGQTGPYAPRAGYGSIGEAMGGIRNLAGDPSAPPSRVGLSIGDSLAATFACLGAIMALHHRHRTGEGQVVDSAIYEAVLAMMESTVPEYTEAGHVRERTGSILPGLAPSNAYPCADADILIGANQDSVFARLCRAMGRPDLASDPRYAGHRARGERQAELDALIADWTRPQKAADVLALMNDHAVPAGKIYKAPDMLTDPHFAAREALVKVAHPEFANLVMQNVVPKLSATPGKVNWAGPDLGAHNHAIYNELLGLSDGEIAELGREGVI</sequence>
<organism evidence="2 3">
    <name type="scientific">Sandaracinobacter neustonicus</name>
    <dbReference type="NCBI Taxonomy" id="1715348"/>
    <lineage>
        <taxon>Bacteria</taxon>
        <taxon>Pseudomonadati</taxon>
        <taxon>Pseudomonadota</taxon>
        <taxon>Alphaproteobacteria</taxon>
        <taxon>Sphingomonadales</taxon>
        <taxon>Sphingosinicellaceae</taxon>
        <taxon>Sandaracinobacter</taxon>
    </lineage>
</organism>
<dbReference type="PANTHER" id="PTHR48207">
    <property type="entry name" value="SUCCINATE--HYDROXYMETHYLGLUTARATE COA-TRANSFERASE"/>
    <property type="match status" value="1"/>
</dbReference>
<evidence type="ECO:0000256" key="1">
    <source>
        <dbReference type="ARBA" id="ARBA00022679"/>
    </source>
</evidence>
<dbReference type="GO" id="GO:0008410">
    <property type="term" value="F:CoA-transferase activity"/>
    <property type="evidence" value="ECO:0007669"/>
    <property type="project" value="TreeGrafter"/>
</dbReference>
<evidence type="ECO:0000313" key="2">
    <source>
        <dbReference type="EMBL" id="TPE59568.1"/>
    </source>
</evidence>
<reference evidence="2 3" key="1">
    <citation type="submission" date="2019-06" db="EMBL/GenBank/DDBJ databases">
        <authorList>
            <person name="Lee I."/>
            <person name="Jang G.I."/>
            <person name="Hwang C.Y."/>
        </authorList>
    </citation>
    <scope>NUCLEOTIDE SEQUENCE [LARGE SCALE GENOMIC DNA]</scope>
    <source>
        <strain evidence="2 3">PAMC 28131</strain>
    </source>
</reference>
<dbReference type="Proteomes" id="UP000319897">
    <property type="component" value="Unassembled WGS sequence"/>
</dbReference>
<dbReference type="InterPro" id="IPR050483">
    <property type="entry name" value="CoA-transferase_III_domain"/>
</dbReference>
<gene>
    <name evidence="2" type="ORF">FJQ54_13910</name>
</gene>
<comment type="caution">
    <text evidence="2">The sequence shown here is derived from an EMBL/GenBank/DDBJ whole genome shotgun (WGS) entry which is preliminary data.</text>
</comment>
<dbReference type="InterPro" id="IPR023606">
    <property type="entry name" value="CoA-Trfase_III_dom_1_sf"/>
</dbReference>
<dbReference type="EMBL" id="VFSU01000030">
    <property type="protein sequence ID" value="TPE59568.1"/>
    <property type="molecule type" value="Genomic_DNA"/>
</dbReference>
<dbReference type="PANTHER" id="PTHR48207:SF3">
    <property type="entry name" value="SUCCINATE--HYDROXYMETHYLGLUTARATE COA-TRANSFERASE"/>
    <property type="match status" value="1"/>
</dbReference>
<evidence type="ECO:0000313" key="3">
    <source>
        <dbReference type="Proteomes" id="UP000319897"/>
    </source>
</evidence>
<dbReference type="InterPro" id="IPR003673">
    <property type="entry name" value="CoA-Trfase_fam_III"/>
</dbReference>
<keyword evidence="3" id="KW-1185">Reference proteome</keyword>
<dbReference type="SUPFAM" id="SSF89796">
    <property type="entry name" value="CoA-transferase family III (CaiB/BaiF)"/>
    <property type="match status" value="1"/>
</dbReference>
<proteinExistence type="predicted"/>
<name>A0A501XG13_9SPHN</name>
<dbReference type="Gene3D" id="3.30.1540.10">
    <property type="entry name" value="formyl-coa transferase, domain 3"/>
    <property type="match status" value="1"/>
</dbReference>
<dbReference type="InterPro" id="IPR044855">
    <property type="entry name" value="CoA-Trfase_III_dom3_sf"/>
</dbReference>
<keyword evidence="1 2" id="KW-0808">Transferase</keyword>
<dbReference type="Gene3D" id="3.40.50.10540">
    <property type="entry name" value="Crotonobetainyl-coa:carnitine coa-transferase, domain 1"/>
    <property type="match status" value="1"/>
</dbReference>